<protein>
    <submittedName>
        <fullName evidence="2">Uncharacterized protein</fullName>
    </submittedName>
</protein>
<gene>
    <name evidence="2" type="ordered locus">Rfer_1282</name>
</gene>
<keyword evidence="1" id="KW-1133">Transmembrane helix</keyword>
<name>Q21YY7_ALBFT</name>
<reference evidence="3" key="1">
    <citation type="submission" date="2006-02" db="EMBL/GenBank/DDBJ databases">
        <title>Complete sequence of chromosome of Rhodoferax ferrireducens DSM 15236.</title>
        <authorList>
            <person name="Copeland A."/>
            <person name="Lucas S."/>
            <person name="Lapidus A."/>
            <person name="Barry K."/>
            <person name="Detter J.C."/>
            <person name="Glavina del Rio T."/>
            <person name="Hammon N."/>
            <person name="Israni S."/>
            <person name="Pitluck S."/>
            <person name="Brettin T."/>
            <person name="Bruce D."/>
            <person name="Han C."/>
            <person name="Tapia R."/>
            <person name="Gilna P."/>
            <person name="Kiss H."/>
            <person name="Schmutz J."/>
            <person name="Larimer F."/>
            <person name="Land M."/>
            <person name="Kyrpides N."/>
            <person name="Ivanova N."/>
            <person name="Richardson P."/>
        </authorList>
    </citation>
    <scope>NUCLEOTIDE SEQUENCE [LARGE SCALE GENOMIC DNA]</scope>
    <source>
        <strain evidence="3">ATCC BAA-621 / DSM 15236 / T118</strain>
    </source>
</reference>
<dbReference type="STRING" id="338969.Rfer_1282"/>
<dbReference type="KEGG" id="rfr:Rfer_1282"/>
<dbReference type="EMBL" id="CP000267">
    <property type="protein sequence ID" value="ABD69016.1"/>
    <property type="molecule type" value="Genomic_DNA"/>
</dbReference>
<dbReference type="Proteomes" id="UP000008332">
    <property type="component" value="Chromosome"/>
</dbReference>
<dbReference type="HOGENOM" id="CLU_164747_0_0_4"/>
<feature type="transmembrane region" description="Helical" evidence="1">
    <location>
        <begin position="39"/>
        <end position="63"/>
    </location>
</feature>
<keyword evidence="3" id="KW-1185">Reference proteome</keyword>
<organism evidence="2 3">
    <name type="scientific">Albidiferax ferrireducens (strain ATCC BAA-621 / DSM 15236 / T118)</name>
    <name type="common">Rhodoferax ferrireducens</name>
    <dbReference type="NCBI Taxonomy" id="338969"/>
    <lineage>
        <taxon>Bacteria</taxon>
        <taxon>Pseudomonadati</taxon>
        <taxon>Pseudomonadota</taxon>
        <taxon>Betaproteobacteria</taxon>
        <taxon>Burkholderiales</taxon>
        <taxon>Comamonadaceae</taxon>
        <taxon>Rhodoferax</taxon>
    </lineage>
</organism>
<evidence type="ECO:0000256" key="1">
    <source>
        <dbReference type="SAM" id="Phobius"/>
    </source>
</evidence>
<sequence length="92" mass="10305">MDPLALLNHLSNFMAPALWLAVLMTLAARFFMKKRPQALSLYAQVAINFIVSAAVLALGLWLWGDDGKMATYSAMALFCASSQWLMRRAWQP</sequence>
<evidence type="ECO:0000313" key="2">
    <source>
        <dbReference type="EMBL" id="ABD69016.1"/>
    </source>
</evidence>
<accession>Q21YY7</accession>
<dbReference type="RefSeq" id="WP_011463584.1">
    <property type="nucleotide sequence ID" value="NC_007908.1"/>
</dbReference>
<dbReference type="AlphaFoldDB" id="Q21YY7"/>
<evidence type="ECO:0000313" key="3">
    <source>
        <dbReference type="Proteomes" id="UP000008332"/>
    </source>
</evidence>
<dbReference type="eggNOG" id="ENOG5032Y0F">
    <property type="taxonomic scope" value="Bacteria"/>
</dbReference>
<feature type="transmembrane region" description="Helical" evidence="1">
    <location>
        <begin position="13"/>
        <end position="32"/>
    </location>
</feature>
<keyword evidence="1" id="KW-0472">Membrane</keyword>
<proteinExistence type="predicted"/>
<dbReference type="OrthoDB" id="8908883at2"/>
<keyword evidence="1" id="KW-0812">Transmembrane</keyword>